<dbReference type="InterPro" id="IPR051058">
    <property type="entry name" value="GDSL_Est/Lipase"/>
</dbReference>
<dbReference type="GO" id="GO:0016787">
    <property type="term" value="F:hydrolase activity"/>
    <property type="evidence" value="ECO:0007669"/>
    <property type="project" value="UniProtKB-KW"/>
</dbReference>
<dbReference type="InterPro" id="IPR036514">
    <property type="entry name" value="SGNH_hydro_sf"/>
</dbReference>
<reference evidence="2 3" key="1">
    <citation type="journal article" date="2021" name="Nat. Plants">
        <title>The Taxus genome provides insights into paclitaxel biosynthesis.</title>
        <authorList>
            <person name="Xiong X."/>
            <person name="Gou J."/>
            <person name="Liao Q."/>
            <person name="Li Y."/>
            <person name="Zhou Q."/>
            <person name="Bi G."/>
            <person name="Li C."/>
            <person name="Du R."/>
            <person name="Wang X."/>
            <person name="Sun T."/>
            <person name="Guo L."/>
            <person name="Liang H."/>
            <person name="Lu P."/>
            <person name="Wu Y."/>
            <person name="Zhang Z."/>
            <person name="Ro D.K."/>
            <person name="Shang Y."/>
            <person name="Huang S."/>
            <person name="Yan J."/>
        </authorList>
    </citation>
    <scope>NUCLEOTIDE SEQUENCE [LARGE SCALE GENOMIC DNA]</scope>
    <source>
        <strain evidence="2">Ta-2019</strain>
    </source>
</reference>
<keyword evidence="3" id="KW-1185">Reference proteome</keyword>
<dbReference type="PANTHER" id="PTHR45648">
    <property type="entry name" value="GDSL LIPASE/ACYLHYDROLASE FAMILY PROTEIN (AFU_ORTHOLOGUE AFUA_4G14700)"/>
    <property type="match status" value="1"/>
</dbReference>
<comment type="caution">
    <text evidence="2">The sequence shown here is derived from an EMBL/GenBank/DDBJ whole genome shotgun (WGS) entry which is preliminary data.</text>
</comment>
<keyword evidence="1" id="KW-0378">Hydrolase</keyword>
<gene>
    <name evidence="2" type="ORF">KI387_030559</name>
</gene>
<dbReference type="EMBL" id="JAHRHJ020000010">
    <property type="protein sequence ID" value="KAH9298877.1"/>
    <property type="molecule type" value="Genomic_DNA"/>
</dbReference>
<dbReference type="Gene3D" id="3.40.50.1110">
    <property type="entry name" value="SGNH hydrolase"/>
    <property type="match status" value="1"/>
</dbReference>
<protein>
    <submittedName>
        <fullName evidence="2">Uncharacterized protein</fullName>
    </submittedName>
</protein>
<dbReference type="Proteomes" id="UP000824469">
    <property type="component" value="Unassembled WGS sequence"/>
</dbReference>
<evidence type="ECO:0000313" key="3">
    <source>
        <dbReference type="Proteomes" id="UP000824469"/>
    </source>
</evidence>
<proteinExistence type="predicted"/>
<organism evidence="2 3">
    <name type="scientific">Taxus chinensis</name>
    <name type="common">Chinese yew</name>
    <name type="synonym">Taxus wallichiana var. chinensis</name>
    <dbReference type="NCBI Taxonomy" id="29808"/>
    <lineage>
        <taxon>Eukaryota</taxon>
        <taxon>Viridiplantae</taxon>
        <taxon>Streptophyta</taxon>
        <taxon>Embryophyta</taxon>
        <taxon>Tracheophyta</taxon>
        <taxon>Spermatophyta</taxon>
        <taxon>Pinopsida</taxon>
        <taxon>Pinidae</taxon>
        <taxon>Conifers II</taxon>
        <taxon>Cupressales</taxon>
        <taxon>Taxaceae</taxon>
        <taxon>Taxus</taxon>
    </lineage>
</organism>
<dbReference type="AlphaFoldDB" id="A0AA38CDR7"/>
<accession>A0AA38CDR7</accession>
<name>A0AA38CDR7_TAXCH</name>
<dbReference type="PANTHER" id="PTHR45648:SF5">
    <property type="entry name" value="OS04G0577300 PROTEIN"/>
    <property type="match status" value="1"/>
</dbReference>
<feature type="non-terminal residue" evidence="2">
    <location>
        <position position="150"/>
    </location>
</feature>
<sequence length="150" mass="16676">MGVPFPVPWFQSAVDLDITKGANFASAGSGLLDYTSQSLNVLSFGHQVKEFKNIISMLEAGSEHGHYETEQFLWDSIIAIHVGEKDIAGNYMANATLRNTVGPEAFIEFLLKVYENYLLRLHKMGGRKFVVLPLGCSTGMRYSGLARWND</sequence>
<evidence type="ECO:0000256" key="1">
    <source>
        <dbReference type="ARBA" id="ARBA00022801"/>
    </source>
</evidence>
<dbReference type="OMA" id="NYMANAT"/>
<evidence type="ECO:0000313" key="2">
    <source>
        <dbReference type="EMBL" id="KAH9298877.1"/>
    </source>
</evidence>